<accession>A0ABS7F773</accession>
<evidence type="ECO:0000313" key="3">
    <source>
        <dbReference type="EMBL" id="MBW8271464.1"/>
    </source>
</evidence>
<dbReference type="PROSITE" id="PS00061">
    <property type="entry name" value="ADH_SHORT"/>
    <property type="match status" value="1"/>
</dbReference>
<evidence type="ECO:0000313" key="4">
    <source>
        <dbReference type="Proteomes" id="UP001519924"/>
    </source>
</evidence>
<name>A0ABS7F773_9PROT</name>
<evidence type="ECO:0000256" key="2">
    <source>
        <dbReference type="ARBA" id="ARBA00023002"/>
    </source>
</evidence>
<dbReference type="RefSeq" id="WP_220119219.1">
    <property type="nucleotide sequence ID" value="NZ_JAHZUY010000107.1"/>
</dbReference>
<dbReference type="PRINTS" id="PR00081">
    <property type="entry name" value="GDHRDH"/>
</dbReference>
<dbReference type="SUPFAM" id="SSF51735">
    <property type="entry name" value="NAD(P)-binding Rossmann-fold domains"/>
    <property type="match status" value="1"/>
</dbReference>
<reference evidence="3 4" key="1">
    <citation type="submission" date="2021-08" db="EMBL/GenBank/DDBJ databases">
        <title>Caldovatus sediminis gen. nov., sp. nov., a moderately thermophilic bacterium isolated from a hot spring.</title>
        <authorList>
            <person name="Hu C.-J."/>
            <person name="Li W.-J."/>
            <person name="Xian W.-D."/>
        </authorList>
    </citation>
    <scope>NUCLEOTIDE SEQUENCE [LARGE SCALE GENOMIC DNA]</scope>
    <source>
        <strain evidence="3 4">SYSU G05006</strain>
    </source>
</reference>
<evidence type="ECO:0000256" key="1">
    <source>
        <dbReference type="ARBA" id="ARBA00006484"/>
    </source>
</evidence>
<dbReference type="InterPro" id="IPR002347">
    <property type="entry name" value="SDR_fam"/>
</dbReference>
<dbReference type="PANTHER" id="PTHR24321:SF8">
    <property type="entry name" value="ESTRADIOL 17-BETA-DEHYDROGENASE 8-RELATED"/>
    <property type="match status" value="1"/>
</dbReference>
<gene>
    <name evidence="3" type="ORF">K1J50_18485</name>
</gene>
<organism evidence="3 4">
    <name type="scientific">Caldovatus aquaticus</name>
    <dbReference type="NCBI Taxonomy" id="2865671"/>
    <lineage>
        <taxon>Bacteria</taxon>
        <taxon>Pseudomonadati</taxon>
        <taxon>Pseudomonadota</taxon>
        <taxon>Alphaproteobacteria</taxon>
        <taxon>Acetobacterales</taxon>
        <taxon>Roseomonadaceae</taxon>
        <taxon>Caldovatus</taxon>
    </lineage>
</organism>
<dbReference type="PRINTS" id="PR00080">
    <property type="entry name" value="SDRFAMILY"/>
</dbReference>
<proteinExistence type="inferred from homology"/>
<dbReference type="PANTHER" id="PTHR24321">
    <property type="entry name" value="DEHYDROGENASES, SHORT CHAIN"/>
    <property type="match status" value="1"/>
</dbReference>
<dbReference type="Pfam" id="PF13561">
    <property type="entry name" value="adh_short_C2"/>
    <property type="match status" value="1"/>
</dbReference>
<dbReference type="Proteomes" id="UP001519924">
    <property type="component" value="Unassembled WGS sequence"/>
</dbReference>
<protein>
    <submittedName>
        <fullName evidence="3">SDR family oxidoreductase</fullName>
    </submittedName>
</protein>
<dbReference type="InterPro" id="IPR020904">
    <property type="entry name" value="Sc_DH/Rdtase_CS"/>
</dbReference>
<dbReference type="CDD" id="cd05233">
    <property type="entry name" value="SDR_c"/>
    <property type="match status" value="1"/>
</dbReference>
<comment type="caution">
    <text evidence="3">The sequence shown here is derived from an EMBL/GenBank/DDBJ whole genome shotgun (WGS) entry which is preliminary data.</text>
</comment>
<dbReference type="EMBL" id="JAHZUY010000107">
    <property type="protein sequence ID" value="MBW8271464.1"/>
    <property type="molecule type" value="Genomic_DNA"/>
</dbReference>
<keyword evidence="4" id="KW-1185">Reference proteome</keyword>
<dbReference type="InterPro" id="IPR036291">
    <property type="entry name" value="NAD(P)-bd_dom_sf"/>
</dbReference>
<sequence>MAEEQDREAVPRIAGLAGKRALLTGHRGGIGRAVAAVLEASGARVAGLDLPEVDLADLAAIPAAVARAVAALGGGLEIVVNNAGATVLGSLLDTPLAEAERVFRINVLAPFAVLQAALPAMLAGGRGGAVVNIASDQALIGKPVSAAYGASKAALAQLTKSAALDFARHGIRFNCVAPGSTDTPMLRRVIAELAARYPDRYAAGSEAAYAAAVPLGRFARPAEIAAVVAFLASDHASFVTGVVMPVDGGTTAA</sequence>
<dbReference type="Gene3D" id="3.40.50.720">
    <property type="entry name" value="NAD(P)-binding Rossmann-like Domain"/>
    <property type="match status" value="1"/>
</dbReference>
<keyword evidence="2" id="KW-0560">Oxidoreductase</keyword>
<comment type="similarity">
    <text evidence="1">Belongs to the short-chain dehydrogenases/reductases (SDR) family.</text>
</comment>